<evidence type="ECO:0000256" key="3">
    <source>
        <dbReference type="ARBA" id="ARBA00023015"/>
    </source>
</evidence>
<dbReference type="InterPro" id="IPR036388">
    <property type="entry name" value="WH-like_DNA-bd_sf"/>
</dbReference>
<comment type="similarity">
    <text evidence="1">In the C-terminal section; belongs to the class-I pyridoxal-phosphate-dependent aminotransferase family.</text>
</comment>
<name>A0ABY4QV77_9ACTN</name>
<keyword evidence="5" id="KW-0804">Transcription</keyword>
<dbReference type="Pfam" id="PF00155">
    <property type="entry name" value="Aminotran_1_2"/>
    <property type="match status" value="1"/>
</dbReference>
<dbReference type="SUPFAM" id="SSF46785">
    <property type="entry name" value="Winged helix' DNA-binding domain"/>
    <property type="match status" value="1"/>
</dbReference>
<dbReference type="CDD" id="cd00609">
    <property type="entry name" value="AAT_like"/>
    <property type="match status" value="1"/>
</dbReference>
<dbReference type="Gene3D" id="1.10.10.10">
    <property type="entry name" value="Winged helix-like DNA-binding domain superfamily/Winged helix DNA-binding domain"/>
    <property type="match status" value="1"/>
</dbReference>
<dbReference type="InterPro" id="IPR015421">
    <property type="entry name" value="PyrdxlP-dep_Trfase_major"/>
</dbReference>
<dbReference type="PANTHER" id="PTHR46577:SF1">
    <property type="entry name" value="HTH-TYPE TRANSCRIPTIONAL REGULATORY PROTEIN GABR"/>
    <property type="match status" value="1"/>
</dbReference>
<keyword evidence="8" id="KW-0808">Transferase</keyword>
<feature type="domain" description="HTH gntR-type" evidence="7">
    <location>
        <begin position="10"/>
        <end position="78"/>
    </location>
</feature>
<dbReference type="InterPro" id="IPR015424">
    <property type="entry name" value="PyrdxlP-dep_Trfase"/>
</dbReference>
<evidence type="ECO:0000256" key="1">
    <source>
        <dbReference type="ARBA" id="ARBA00005384"/>
    </source>
</evidence>
<dbReference type="CDD" id="cd07377">
    <property type="entry name" value="WHTH_GntR"/>
    <property type="match status" value="1"/>
</dbReference>
<dbReference type="SMART" id="SM00345">
    <property type="entry name" value="HTH_GNTR"/>
    <property type="match status" value="1"/>
</dbReference>
<dbReference type="SUPFAM" id="SSF53383">
    <property type="entry name" value="PLP-dependent transferases"/>
    <property type="match status" value="1"/>
</dbReference>
<dbReference type="Gene3D" id="3.40.640.10">
    <property type="entry name" value="Type I PLP-dependent aspartate aminotransferase-like (Major domain)"/>
    <property type="match status" value="1"/>
</dbReference>
<feature type="region of interest" description="Disordered" evidence="6">
    <location>
        <begin position="73"/>
        <end position="126"/>
    </location>
</feature>
<keyword evidence="9" id="KW-1185">Reference proteome</keyword>
<dbReference type="InterPro" id="IPR051446">
    <property type="entry name" value="HTH_trans_reg/aminotransferase"/>
</dbReference>
<evidence type="ECO:0000259" key="7">
    <source>
        <dbReference type="PROSITE" id="PS50949"/>
    </source>
</evidence>
<keyword evidence="2" id="KW-0663">Pyridoxal phosphate</keyword>
<reference evidence="8" key="2">
    <citation type="submission" date="2022-05" db="EMBL/GenBank/DDBJ databases">
        <authorList>
            <person name="Kim J.-S."/>
            <person name="Lee K."/>
            <person name="Suh M."/>
            <person name="Eom M."/>
            <person name="Kim J.-S."/>
            <person name="Kim D.-S."/>
            <person name="Ko S.-H."/>
            <person name="Shin Y."/>
            <person name="Lee J.-S."/>
        </authorList>
    </citation>
    <scope>NUCLEOTIDE SEQUENCE</scope>
    <source>
        <strain evidence="8">N237</strain>
    </source>
</reference>
<evidence type="ECO:0000313" key="9">
    <source>
        <dbReference type="Proteomes" id="UP001056336"/>
    </source>
</evidence>
<evidence type="ECO:0000313" key="8">
    <source>
        <dbReference type="EMBL" id="UQX87370.1"/>
    </source>
</evidence>
<dbReference type="GO" id="GO:0008483">
    <property type="term" value="F:transaminase activity"/>
    <property type="evidence" value="ECO:0007669"/>
    <property type="project" value="UniProtKB-KW"/>
</dbReference>
<protein>
    <submittedName>
        <fullName evidence="8">Aminotransferase class I/II-fold pyridoxal phosphate-dependent enzyme</fullName>
    </submittedName>
</protein>
<dbReference type="EMBL" id="CP097332">
    <property type="protein sequence ID" value="UQX87370.1"/>
    <property type="molecule type" value="Genomic_DNA"/>
</dbReference>
<proteinExistence type="inferred from homology"/>
<dbReference type="InterPro" id="IPR000524">
    <property type="entry name" value="Tscrpt_reg_HTH_GntR"/>
</dbReference>
<dbReference type="InterPro" id="IPR036390">
    <property type="entry name" value="WH_DNA-bd_sf"/>
</dbReference>
<dbReference type="RefSeq" id="WP_249769884.1">
    <property type="nucleotide sequence ID" value="NZ_CP097332.1"/>
</dbReference>
<organism evidence="8 9">
    <name type="scientific">Jatrophihabitans telluris</name>
    <dbReference type="NCBI Taxonomy" id="2038343"/>
    <lineage>
        <taxon>Bacteria</taxon>
        <taxon>Bacillati</taxon>
        <taxon>Actinomycetota</taxon>
        <taxon>Actinomycetes</taxon>
        <taxon>Jatrophihabitantales</taxon>
        <taxon>Jatrophihabitantaceae</taxon>
        <taxon>Jatrophihabitans</taxon>
    </lineage>
</organism>
<evidence type="ECO:0000256" key="5">
    <source>
        <dbReference type="ARBA" id="ARBA00023163"/>
    </source>
</evidence>
<keyword evidence="8" id="KW-0032">Aminotransferase</keyword>
<evidence type="ECO:0000256" key="2">
    <source>
        <dbReference type="ARBA" id="ARBA00022898"/>
    </source>
</evidence>
<evidence type="ECO:0000256" key="4">
    <source>
        <dbReference type="ARBA" id="ARBA00023125"/>
    </source>
</evidence>
<dbReference type="InterPro" id="IPR004839">
    <property type="entry name" value="Aminotransferase_I/II_large"/>
</dbReference>
<dbReference type="PANTHER" id="PTHR46577">
    <property type="entry name" value="HTH-TYPE TRANSCRIPTIONAL REGULATORY PROTEIN GABR"/>
    <property type="match status" value="1"/>
</dbReference>
<reference evidence="8" key="1">
    <citation type="journal article" date="2018" name="Int. J. Syst. Evol. Microbiol.">
        <title>Jatrophihabitans telluris sp. nov., isolated from sediment soil of lava forest wetlands and the emended description of the genus Jatrophihabitans.</title>
        <authorList>
            <person name="Lee K.C."/>
            <person name="Suh M.K."/>
            <person name="Eom M.K."/>
            <person name="Kim K.K."/>
            <person name="Kim J.S."/>
            <person name="Kim D.S."/>
            <person name="Ko S.H."/>
            <person name="Shin Y.K."/>
            <person name="Lee J.S."/>
        </authorList>
    </citation>
    <scope>NUCLEOTIDE SEQUENCE</scope>
    <source>
        <strain evidence="8">N237</strain>
    </source>
</reference>
<dbReference type="Pfam" id="PF00392">
    <property type="entry name" value="GntR"/>
    <property type="match status" value="1"/>
</dbReference>
<dbReference type="PROSITE" id="PS50949">
    <property type="entry name" value="HTH_GNTR"/>
    <property type="match status" value="1"/>
</dbReference>
<keyword evidence="3" id="KW-0805">Transcription regulation</keyword>
<accession>A0ABY4QV77</accession>
<keyword evidence="4" id="KW-0238">DNA-binding</keyword>
<evidence type="ECO:0000256" key="6">
    <source>
        <dbReference type="SAM" id="MobiDB-lite"/>
    </source>
</evidence>
<dbReference type="Proteomes" id="UP001056336">
    <property type="component" value="Chromosome"/>
</dbReference>
<sequence length="444" mass="46820">MASIQYRPIGHTAKDIAADVETAVRDGRLSPGEPLPPVRSLATELGLAPGTVAAAYGQLRERGLVETRGRRGTFVRPRPPIATRSQPQPGHAGALDLASGQPDPRLLPKLNPGPLRHRSPAAAPQEFVLPELREQARDRLVRDGVPAEWISVTSGGLDAIGRVLSAHLRAGDTVAVEDPGWPNALDLIATMGLRVLPLELDAAGIRPEGLTRALHAGARALIVTNRAQNPTGSYLTAERARQLRAVLGDHPDTLVVEDDHAGELATAGLATLAGATESWGFIRSASKPYGPDLRVGTLTGDETTVARVEGRMRTTSGWVSLLLQQLLLNLWTSERTGTVIRRARHAYDDRRLGLVSALTDRGLSATGASGLNVWVAVADETAVVTGLLAGGWSVAAGSRFRQRSAPGIRITVSNLDLAQLDRLADDVAEACGSATNAATGGYSV</sequence>
<gene>
    <name evidence="8" type="ORF">M6D93_13810</name>
</gene>